<dbReference type="Proteomes" id="UP001595719">
    <property type="component" value="Unassembled WGS sequence"/>
</dbReference>
<evidence type="ECO:0000313" key="5">
    <source>
        <dbReference type="Proteomes" id="UP001595719"/>
    </source>
</evidence>
<reference evidence="5" key="1">
    <citation type="journal article" date="2019" name="Int. J. Syst. Evol. Microbiol.">
        <title>The Global Catalogue of Microorganisms (GCM) 10K type strain sequencing project: providing services to taxonomists for standard genome sequencing and annotation.</title>
        <authorList>
            <consortium name="The Broad Institute Genomics Platform"/>
            <consortium name="The Broad Institute Genome Sequencing Center for Infectious Disease"/>
            <person name="Wu L."/>
            <person name="Ma J."/>
        </authorList>
    </citation>
    <scope>NUCLEOTIDE SEQUENCE [LARGE SCALE GENOMIC DNA]</scope>
    <source>
        <strain evidence="5">CGMCC 1.15345</strain>
    </source>
</reference>
<dbReference type="Pfam" id="PF01596">
    <property type="entry name" value="Methyltransf_3"/>
    <property type="match status" value="1"/>
</dbReference>
<evidence type="ECO:0000256" key="1">
    <source>
        <dbReference type="ARBA" id="ARBA00022603"/>
    </source>
</evidence>
<comment type="caution">
    <text evidence="4">The sequence shown here is derived from an EMBL/GenBank/DDBJ whole genome shotgun (WGS) entry which is preliminary data.</text>
</comment>
<dbReference type="InterPro" id="IPR029063">
    <property type="entry name" value="SAM-dependent_MTases_sf"/>
</dbReference>
<dbReference type="InterPro" id="IPR002935">
    <property type="entry name" value="SAM_O-MeTrfase"/>
</dbReference>
<dbReference type="EC" id="2.1.1.-" evidence="4"/>
<dbReference type="GO" id="GO:0008168">
    <property type="term" value="F:methyltransferase activity"/>
    <property type="evidence" value="ECO:0007669"/>
    <property type="project" value="UniProtKB-KW"/>
</dbReference>
<accession>A0ABV8W362</accession>
<organism evidence="4 5">
    <name type="scientific">Flavobacterium quisquiliarum</name>
    <dbReference type="NCBI Taxonomy" id="1834436"/>
    <lineage>
        <taxon>Bacteria</taxon>
        <taxon>Pseudomonadati</taxon>
        <taxon>Bacteroidota</taxon>
        <taxon>Flavobacteriia</taxon>
        <taxon>Flavobacteriales</taxon>
        <taxon>Flavobacteriaceae</taxon>
        <taxon>Flavobacterium</taxon>
    </lineage>
</organism>
<dbReference type="SUPFAM" id="SSF53335">
    <property type="entry name" value="S-adenosyl-L-methionine-dependent methyltransferases"/>
    <property type="match status" value="1"/>
</dbReference>
<proteinExistence type="predicted"/>
<protein>
    <submittedName>
        <fullName evidence="4">O-methyltransferase</fullName>
        <ecNumber evidence="4">2.1.1.-</ecNumber>
    </submittedName>
</protein>
<gene>
    <name evidence="4" type="ORF">ACFOY0_02865</name>
</gene>
<dbReference type="RefSeq" id="WP_179003706.1">
    <property type="nucleotide sequence ID" value="NZ_JBHSCO010000001.1"/>
</dbReference>
<keyword evidence="1 4" id="KW-0489">Methyltransferase</keyword>
<evidence type="ECO:0000256" key="3">
    <source>
        <dbReference type="ARBA" id="ARBA00022691"/>
    </source>
</evidence>
<dbReference type="Gene3D" id="3.40.50.150">
    <property type="entry name" value="Vaccinia Virus protein VP39"/>
    <property type="match status" value="1"/>
</dbReference>
<keyword evidence="2 4" id="KW-0808">Transferase</keyword>
<evidence type="ECO:0000256" key="2">
    <source>
        <dbReference type="ARBA" id="ARBA00022679"/>
    </source>
</evidence>
<dbReference type="PANTHER" id="PTHR43167:SF1">
    <property type="entry name" value="PUTATIVE (AFU_ORTHOLOGUE AFUA_6G01830)-RELATED"/>
    <property type="match status" value="1"/>
</dbReference>
<keyword evidence="3" id="KW-0949">S-adenosyl-L-methionine</keyword>
<dbReference type="EMBL" id="JBHSCO010000001">
    <property type="protein sequence ID" value="MFC4389928.1"/>
    <property type="molecule type" value="Genomic_DNA"/>
</dbReference>
<name>A0ABV8W362_9FLAO</name>
<dbReference type="CDD" id="cd02440">
    <property type="entry name" value="AdoMet_MTases"/>
    <property type="match status" value="1"/>
</dbReference>
<evidence type="ECO:0000313" key="4">
    <source>
        <dbReference type="EMBL" id="MFC4389928.1"/>
    </source>
</evidence>
<dbReference type="PANTHER" id="PTHR43167">
    <property type="entry name" value="PUTATIVE (AFU_ORTHOLOGUE AFUA_6G01830)-RELATED"/>
    <property type="match status" value="1"/>
</dbReference>
<dbReference type="PROSITE" id="PS51682">
    <property type="entry name" value="SAM_OMT_I"/>
    <property type="match status" value="1"/>
</dbReference>
<sequence length="194" mass="22563">MEQKLKLEILQLYNQFKEEDGKKVDRIEKWRNLEPESAEFISILIRTQQSKNVLELGTSNGFSTLWFSDALKRTNGKLVTIEIEAKRTELARKYLTSFKLIENVELITTDVKDFLIEADPVFEIIFLDAERKYYIEYWINLKKLLDKKGSLLIVDNVLSHKDDVSEFISLIENDENFIISTVNIGAGLLLVTKQ</sequence>
<dbReference type="GO" id="GO:0032259">
    <property type="term" value="P:methylation"/>
    <property type="evidence" value="ECO:0007669"/>
    <property type="project" value="UniProtKB-KW"/>
</dbReference>
<keyword evidence="5" id="KW-1185">Reference proteome</keyword>